<evidence type="ECO:0000313" key="6">
    <source>
        <dbReference type="Proteomes" id="UP000321685"/>
    </source>
</evidence>
<dbReference type="InterPro" id="IPR051257">
    <property type="entry name" value="Diverse_CBS-Domain"/>
</dbReference>
<dbReference type="SMART" id="SM00116">
    <property type="entry name" value="CBS"/>
    <property type="match status" value="2"/>
</dbReference>
<dbReference type="InterPro" id="IPR046342">
    <property type="entry name" value="CBS_dom_sf"/>
</dbReference>
<dbReference type="PROSITE" id="PS51371">
    <property type="entry name" value="CBS"/>
    <property type="match status" value="2"/>
</dbReference>
<dbReference type="InterPro" id="IPR000644">
    <property type="entry name" value="CBS_dom"/>
</dbReference>
<evidence type="ECO:0000256" key="3">
    <source>
        <dbReference type="SAM" id="MobiDB-lite"/>
    </source>
</evidence>
<evidence type="ECO:0000256" key="2">
    <source>
        <dbReference type="PROSITE-ProRule" id="PRU00703"/>
    </source>
</evidence>
<proteinExistence type="predicted"/>
<reference evidence="5 6" key="1">
    <citation type="submission" date="2019-07" db="EMBL/GenBank/DDBJ databases">
        <title>Whole genome shotgun sequence of Pseudonocardia sulfidoxydans NBRC 16205.</title>
        <authorList>
            <person name="Hosoyama A."/>
            <person name="Uohara A."/>
            <person name="Ohji S."/>
            <person name="Ichikawa N."/>
        </authorList>
    </citation>
    <scope>NUCLEOTIDE SEQUENCE [LARGE SCALE GENOMIC DNA]</scope>
    <source>
        <strain evidence="5 6">NBRC 16205</strain>
    </source>
</reference>
<feature type="domain" description="CBS" evidence="4">
    <location>
        <begin position="56"/>
        <end position="113"/>
    </location>
</feature>
<evidence type="ECO:0000259" key="4">
    <source>
        <dbReference type="PROSITE" id="PS51371"/>
    </source>
</evidence>
<name>A0A511DKU1_9PSEU</name>
<dbReference type="AlphaFoldDB" id="A0A511DKU1"/>
<keyword evidence="6" id="KW-1185">Reference proteome</keyword>
<evidence type="ECO:0000256" key="1">
    <source>
        <dbReference type="ARBA" id="ARBA00023122"/>
    </source>
</evidence>
<feature type="compositionally biased region" description="Basic and acidic residues" evidence="3">
    <location>
        <begin position="7"/>
        <end position="31"/>
    </location>
</feature>
<dbReference type="CDD" id="cd04623">
    <property type="entry name" value="CBS_pair_bac_euk"/>
    <property type="match status" value="1"/>
</dbReference>
<dbReference type="Pfam" id="PF00571">
    <property type="entry name" value="CBS"/>
    <property type="match status" value="2"/>
</dbReference>
<comment type="caution">
    <text evidence="5">The sequence shown here is derived from an EMBL/GenBank/DDBJ whole genome shotgun (WGS) entry which is preliminary data.</text>
</comment>
<feature type="domain" description="CBS" evidence="4">
    <location>
        <begin position="122"/>
        <end position="177"/>
    </location>
</feature>
<keyword evidence="1 2" id="KW-0129">CBS domain</keyword>
<dbReference type="PANTHER" id="PTHR43080:SF2">
    <property type="entry name" value="CBS DOMAIN-CONTAINING PROTEIN"/>
    <property type="match status" value="1"/>
</dbReference>
<dbReference type="SUPFAM" id="SSF54631">
    <property type="entry name" value="CBS-domain pair"/>
    <property type="match status" value="1"/>
</dbReference>
<gene>
    <name evidence="5" type="ORF">PSU4_43940</name>
</gene>
<dbReference type="Proteomes" id="UP000321685">
    <property type="component" value="Unassembled WGS sequence"/>
</dbReference>
<accession>A0A511DKU1</accession>
<organism evidence="5 6">
    <name type="scientific">Pseudonocardia sulfidoxydans NBRC 16205</name>
    <dbReference type="NCBI Taxonomy" id="1223511"/>
    <lineage>
        <taxon>Bacteria</taxon>
        <taxon>Bacillati</taxon>
        <taxon>Actinomycetota</taxon>
        <taxon>Actinomycetes</taxon>
        <taxon>Pseudonocardiales</taxon>
        <taxon>Pseudonocardiaceae</taxon>
        <taxon>Pseudonocardia</taxon>
    </lineage>
</organism>
<feature type="region of interest" description="Disordered" evidence="3">
    <location>
        <begin position="1"/>
        <end position="42"/>
    </location>
</feature>
<dbReference type="EMBL" id="BJVJ01000054">
    <property type="protein sequence ID" value="GEL25440.1"/>
    <property type="molecule type" value="Genomic_DNA"/>
</dbReference>
<evidence type="ECO:0000313" key="5">
    <source>
        <dbReference type="EMBL" id="GEL25440.1"/>
    </source>
</evidence>
<dbReference type="InterPro" id="IPR044725">
    <property type="entry name" value="CBSX3_CBS_dom"/>
</dbReference>
<dbReference type="Gene3D" id="3.10.580.10">
    <property type="entry name" value="CBS-domain"/>
    <property type="match status" value="1"/>
</dbReference>
<dbReference type="PANTHER" id="PTHR43080">
    <property type="entry name" value="CBS DOMAIN-CONTAINING PROTEIN CBSX3, MITOCHONDRIAL"/>
    <property type="match status" value="1"/>
</dbReference>
<sequence length="190" mass="21164">MVAHVPRTADRVRSEFTRVGEADRPAREQSGRRPRSPGPRHREEELMNIADVLDAKGRTVHSVVPWATVAEAVERLEKHRVGALLVSDGDGRINGIVSERDVIRELARRGTRLLAANVEDIMTRNVSTASSTESLTHAMALMTRGRYRHLPVVDRGQLVGLVSIGDLVQHRVREMELQTGVLRDAYLAAR</sequence>
<protein>
    <recommendedName>
        <fullName evidence="4">CBS domain-containing protein</fullName>
    </recommendedName>
</protein>